<proteinExistence type="inferred from homology"/>
<dbReference type="PROSITE" id="PS51257">
    <property type="entry name" value="PROKAR_LIPOPROTEIN"/>
    <property type="match status" value="1"/>
</dbReference>
<name>A0AAE4C948_9ACTN</name>
<evidence type="ECO:0000256" key="1">
    <source>
        <dbReference type="ARBA" id="ARBA00004418"/>
    </source>
</evidence>
<organism evidence="6 7">
    <name type="scientific">Catenuloplanes atrovinosus</name>
    <dbReference type="NCBI Taxonomy" id="137266"/>
    <lineage>
        <taxon>Bacteria</taxon>
        <taxon>Bacillati</taxon>
        <taxon>Actinomycetota</taxon>
        <taxon>Actinomycetes</taxon>
        <taxon>Micromonosporales</taxon>
        <taxon>Micromonosporaceae</taxon>
        <taxon>Catenuloplanes</taxon>
    </lineage>
</organism>
<comment type="similarity">
    <text evidence="2">Belongs to the bacterial solute-binding protein SsuA/TauA family.</text>
</comment>
<dbReference type="Gene3D" id="3.40.190.10">
    <property type="entry name" value="Periplasmic binding protein-like II"/>
    <property type="match status" value="2"/>
</dbReference>
<dbReference type="Proteomes" id="UP001183643">
    <property type="component" value="Unassembled WGS sequence"/>
</dbReference>
<protein>
    <submittedName>
        <fullName evidence="6">NitT/TauT family transport system substrate-binding protein</fullName>
    </submittedName>
</protein>
<reference evidence="6" key="1">
    <citation type="submission" date="2023-07" db="EMBL/GenBank/DDBJ databases">
        <title>Sequencing the genomes of 1000 actinobacteria strains.</title>
        <authorList>
            <person name="Klenk H.-P."/>
        </authorList>
    </citation>
    <scope>NUCLEOTIDE SEQUENCE</scope>
    <source>
        <strain evidence="6">DSM 44707</strain>
    </source>
</reference>
<feature type="signal peptide" evidence="4">
    <location>
        <begin position="1"/>
        <end position="17"/>
    </location>
</feature>
<dbReference type="RefSeq" id="WP_310366246.1">
    <property type="nucleotide sequence ID" value="NZ_JAVDYB010000001.1"/>
</dbReference>
<dbReference type="AlphaFoldDB" id="A0AAE4C948"/>
<evidence type="ECO:0000313" key="6">
    <source>
        <dbReference type="EMBL" id="MDR7275367.1"/>
    </source>
</evidence>
<dbReference type="PANTHER" id="PTHR30024">
    <property type="entry name" value="ALIPHATIC SULFONATES-BINDING PROTEIN-RELATED"/>
    <property type="match status" value="1"/>
</dbReference>
<evidence type="ECO:0000313" key="7">
    <source>
        <dbReference type="Proteomes" id="UP001183643"/>
    </source>
</evidence>
<dbReference type="SUPFAM" id="SSF53850">
    <property type="entry name" value="Periplasmic binding protein-like II"/>
    <property type="match status" value="1"/>
</dbReference>
<keyword evidence="3 4" id="KW-0732">Signal</keyword>
<comment type="subcellular location">
    <subcellularLocation>
        <location evidence="1">Periplasm</location>
    </subcellularLocation>
</comment>
<dbReference type="EMBL" id="JAVDYB010000001">
    <property type="protein sequence ID" value="MDR7275367.1"/>
    <property type="molecule type" value="Genomic_DNA"/>
</dbReference>
<sequence>MIRIRACVTAATLLALAGCGLLGEEPVADRAGTTAITVSVMPTIDLAPFHLAMRNGYFTAEGLAVTTVGAPSGQASVAKLIGGDVDIAYSSYPPFFVAQARGAADLRLVADASAAGPRTTMVVAMPDSPVKGIADLAGRRVAVTGRNTVSDMLVKSAMRTAGADFSGVRWVEIPFPDTAAALERGDVDAAFLTEPFITQARRTVGAVPVADTAVGPARDLPTAGYAALRTFTDAHPDAVTAFRRAMERATAEAADRAVVEPLIVEFAKVDPAVAAETEMLTLRSRIEPATLQRVPNLLAEYGIIPAPLDVTGMIA</sequence>
<dbReference type="InterPro" id="IPR015168">
    <property type="entry name" value="SsuA/THI5"/>
</dbReference>
<evidence type="ECO:0000259" key="5">
    <source>
        <dbReference type="Pfam" id="PF09084"/>
    </source>
</evidence>
<comment type="caution">
    <text evidence="6">The sequence shown here is derived from an EMBL/GenBank/DDBJ whole genome shotgun (WGS) entry which is preliminary data.</text>
</comment>
<keyword evidence="7" id="KW-1185">Reference proteome</keyword>
<evidence type="ECO:0000256" key="3">
    <source>
        <dbReference type="ARBA" id="ARBA00022729"/>
    </source>
</evidence>
<dbReference type="Pfam" id="PF09084">
    <property type="entry name" value="NMT1"/>
    <property type="match status" value="1"/>
</dbReference>
<evidence type="ECO:0000256" key="2">
    <source>
        <dbReference type="ARBA" id="ARBA00010742"/>
    </source>
</evidence>
<evidence type="ECO:0000256" key="4">
    <source>
        <dbReference type="SAM" id="SignalP"/>
    </source>
</evidence>
<dbReference type="GO" id="GO:0042597">
    <property type="term" value="C:periplasmic space"/>
    <property type="evidence" value="ECO:0007669"/>
    <property type="project" value="UniProtKB-SubCell"/>
</dbReference>
<accession>A0AAE4C948</accession>
<feature type="chain" id="PRO_5042247425" evidence="4">
    <location>
        <begin position="18"/>
        <end position="315"/>
    </location>
</feature>
<feature type="domain" description="SsuA/THI5-like" evidence="5">
    <location>
        <begin position="45"/>
        <end position="255"/>
    </location>
</feature>
<dbReference type="PANTHER" id="PTHR30024:SF47">
    <property type="entry name" value="TAURINE-BINDING PERIPLASMIC PROTEIN"/>
    <property type="match status" value="1"/>
</dbReference>
<gene>
    <name evidence="6" type="ORF">J2S41_002145</name>
</gene>